<dbReference type="GO" id="GO:0004180">
    <property type="term" value="F:carboxypeptidase activity"/>
    <property type="evidence" value="ECO:0007669"/>
    <property type="project" value="UniProtKB-KW"/>
</dbReference>
<dbReference type="Proteomes" id="UP000034883">
    <property type="component" value="Chromosome"/>
</dbReference>
<evidence type="ECO:0000313" key="9">
    <source>
        <dbReference type="EMBL" id="AKF08454.1"/>
    </source>
</evidence>
<dbReference type="PIRSF" id="PIRSF028757">
    <property type="entry name" value="LD-carboxypeptidase"/>
    <property type="match status" value="1"/>
</dbReference>
<feature type="domain" description="LD-carboxypeptidase N-terminal" evidence="7">
    <location>
        <begin position="3"/>
        <end position="104"/>
    </location>
</feature>
<dbReference type="InterPro" id="IPR040921">
    <property type="entry name" value="Peptidase_S66C"/>
</dbReference>
<dbReference type="InterPro" id="IPR027461">
    <property type="entry name" value="Carboxypeptidase_A_C_sf"/>
</dbReference>
<dbReference type="Pfam" id="PF17676">
    <property type="entry name" value="Peptidase_S66C"/>
    <property type="match status" value="1"/>
</dbReference>
<dbReference type="Pfam" id="PF02016">
    <property type="entry name" value="Peptidase_S66"/>
    <property type="match status" value="1"/>
</dbReference>
<feature type="active site" description="Charge relay system" evidence="6">
    <location>
        <position position="246"/>
    </location>
</feature>
<dbReference type="AlphaFoldDB" id="A0A0F6SGC5"/>
<evidence type="ECO:0000259" key="7">
    <source>
        <dbReference type="Pfam" id="PF02016"/>
    </source>
</evidence>
<sequence length="277" mass="29083">MQDFARGVDRLRARYRVTYDEQIGARAGYLAGDDARRLRELEDAIGDPDVDCIVAARGGYGAMRIASSIDPARVAAQPKLLVGFSDVTALHALWARAGVCSLHASMVAALGRGSHAMLARWIESVEGAREHAFEGLAPIGASRDVVEAKVIGGNLALLAAMTGTPLAPPLDGAILFVEDVGEAPYRVDRMLTQLRLSGALARVAGVLVGTFTRCAASADGTTVETVIAERLGDLGVPVLTGLPCGHVDEPLELPLGARARIDGTRGCVTFVEPVVHL</sequence>
<protein>
    <submittedName>
        <fullName evidence="9">Muramoyltetrapeptide carboxypeptidase</fullName>
    </submittedName>
</protein>
<evidence type="ECO:0000256" key="1">
    <source>
        <dbReference type="ARBA" id="ARBA00010233"/>
    </source>
</evidence>
<evidence type="ECO:0000256" key="5">
    <source>
        <dbReference type="ARBA" id="ARBA00022825"/>
    </source>
</evidence>
<keyword evidence="10" id="KW-1185">Reference proteome</keyword>
<proteinExistence type="inferred from homology"/>
<dbReference type="InterPro" id="IPR040449">
    <property type="entry name" value="Peptidase_S66_N"/>
</dbReference>
<dbReference type="SUPFAM" id="SSF52317">
    <property type="entry name" value="Class I glutamine amidotransferase-like"/>
    <property type="match status" value="1"/>
</dbReference>
<evidence type="ECO:0000256" key="4">
    <source>
        <dbReference type="ARBA" id="ARBA00022801"/>
    </source>
</evidence>
<dbReference type="EMBL" id="CP011125">
    <property type="protein sequence ID" value="AKF08454.1"/>
    <property type="molecule type" value="Genomic_DNA"/>
</dbReference>
<dbReference type="PANTHER" id="PTHR30237">
    <property type="entry name" value="MURAMOYLTETRAPEPTIDE CARBOXYPEPTIDASE"/>
    <property type="match status" value="1"/>
</dbReference>
<keyword evidence="2 9" id="KW-0121">Carboxypeptidase</keyword>
<evidence type="ECO:0000259" key="8">
    <source>
        <dbReference type="Pfam" id="PF17676"/>
    </source>
</evidence>
<name>A0A0F6SGC5_9BACT</name>
<gene>
    <name evidence="9" type="ORF">DB32_005603</name>
</gene>
<dbReference type="PANTHER" id="PTHR30237:SF2">
    <property type="entry name" value="MUREIN TETRAPEPTIDE CARBOXYPEPTIDASE"/>
    <property type="match status" value="1"/>
</dbReference>
<keyword evidence="4" id="KW-0378">Hydrolase</keyword>
<dbReference type="InterPro" id="IPR027478">
    <property type="entry name" value="LdcA_N"/>
</dbReference>
<reference evidence="9 10" key="1">
    <citation type="submission" date="2015-03" db="EMBL/GenBank/DDBJ databases">
        <title>Genome assembly of Sandaracinus amylolyticus DSM 53668.</title>
        <authorList>
            <person name="Sharma G."/>
            <person name="Subramanian S."/>
        </authorList>
    </citation>
    <scope>NUCLEOTIDE SEQUENCE [LARGE SCALE GENOMIC DNA]</scope>
    <source>
        <strain evidence="9 10">DSM 53668</strain>
    </source>
</reference>
<dbReference type="GO" id="GO:0006508">
    <property type="term" value="P:proteolysis"/>
    <property type="evidence" value="ECO:0007669"/>
    <property type="project" value="UniProtKB-KW"/>
</dbReference>
<dbReference type="Gene3D" id="3.50.30.60">
    <property type="entry name" value="LD-carboxypeptidase A C-terminal domain-like"/>
    <property type="match status" value="1"/>
</dbReference>
<keyword evidence="3" id="KW-0645">Protease</keyword>
<feature type="active site" description="Charge relay system" evidence="6">
    <location>
        <position position="178"/>
    </location>
</feature>
<dbReference type="GO" id="GO:0008236">
    <property type="term" value="F:serine-type peptidase activity"/>
    <property type="evidence" value="ECO:0007669"/>
    <property type="project" value="UniProtKB-KW"/>
</dbReference>
<dbReference type="STRING" id="927083.DB32_005603"/>
<dbReference type="CDD" id="cd07025">
    <property type="entry name" value="Peptidase_S66"/>
    <property type="match status" value="1"/>
</dbReference>
<dbReference type="InterPro" id="IPR003507">
    <property type="entry name" value="S66_fam"/>
</dbReference>
<evidence type="ECO:0000256" key="6">
    <source>
        <dbReference type="PIRSR" id="PIRSR028757-1"/>
    </source>
</evidence>
<keyword evidence="5" id="KW-0720">Serine protease</keyword>
<evidence type="ECO:0000256" key="2">
    <source>
        <dbReference type="ARBA" id="ARBA00022645"/>
    </source>
</evidence>
<evidence type="ECO:0000313" key="10">
    <source>
        <dbReference type="Proteomes" id="UP000034883"/>
    </source>
</evidence>
<comment type="similarity">
    <text evidence="1">Belongs to the peptidase S66 family.</text>
</comment>
<dbReference type="Gene3D" id="3.40.50.10740">
    <property type="entry name" value="Class I glutamine amidotransferase-like"/>
    <property type="match status" value="1"/>
</dbReference>
<dbReference type="SUPFAM" id="SSF141986">
    <property type="entry name" value="LD-carboxypeptidase A C-terminal domain-like"/>
    <property type="match status" value="1"/>
</dbReference>
<dbReference type="KEGG" id="samy:DB32_005603"/>
<dbReference type="InterPro" id="IPR029062">
    <property type="entry name" value="Class_I_gatase-like"/>
</dbReference>
<accession>A0A0F6SGC5</accession>
<feature type="domain" description="LD-carboxypeptidase C-terminal" evidence="8">
    <location>
        <begin position="148"/>
        <end position="261"/>
    </location>
</feature>
<feature type="active site" description="Nucleophile" evidence="6">
    <location>
        <position position="85"/>
    </location>
</feature>
<evidence type="ECO:0000256" key="3">
    <source>
        <dbReference type="ARBA" id="ARBA00022670"/>
    </source>
</evidence>
<organism evidence="9 10">
    <name type="scientific">Sandaracinus amylolyticus</name>
    <dbReference type="NCBI Taxonomy" id="927083"/>
    <lineage>
        <taxon>Bacteria</taxon>
        <taxon>Pseudomonadati</taxon>
        <taxon>Myxococcota</taxon>
        <taxon>Polyangia</taxon>
        <taxon>Polyangiales</taxon>
        <taxon>Sandaracinaceae</taxon>
        <taxon>Sandaracinus</taxon>
    </lineage>
</organism>